<comment type="caution">
    <text evidence="3">The sequence shown here is derived from an EMBL/GenBank/DDBJ whole genome shotgun (WGS) entry which is preliminary data.</text>
</comment>
<keyword evidence="2" id="KW-1133">Transmembrane helix</keyword>
<proteinExistence type="predicted"/>
<feature type="transmembrane region" description="Helical" evidence="2">
    <location>
        <begin position="46"/>
        <end position="67"/>
    </location>
</feature>
<evidence type="ECO:0000256" key="2">
    <source>
        <dbReference type="SAM" id="Phobius"/>
    </source>
</evidence>
<organism evidence="3 4">
    <name type="scientific">Streptomyces spinosisporus</name>
    <dbReference type="NCBI Taxonomy" id="2927582"/>
    <lineage>
        <taxon>Bacteria</taxon>
        <taxon>Bacillati</taxon>
        <taxon>Actinomycetota</taxon>
        <taxon>Actinomycetes</taxon>
        <taxon>Kitasatosporales</taxon>
        <taxon>Streptomycetaceae</taxon>
        <taxon>Streptomyces</taxon>
    </lineage>
</organism>
<reference evidence="3" key="1">
    <citation type="submission" date="2022-03" db="EMBL/GenBank/DDBJ databases">
        <title>Streptomyces 7R015 and 7R016 isolated from Barleria lupulina in Thailand.</title>
        <authorList>
            <person name="Kanchanasin P."/>
            <person name="Phongsopitanun W."/>
            <person name="Tanasupawat S."/>
        </authorList>
    </citation>
    <scope>NUCLEOTIDE SEQUENCE</scope>
    <source>
        <strain evidence="3">7R016</strain>
    </source>
</reference>
<protein>
    <submittedName>
        <fullName evidence="3">CU044_5270 family protein</fullName>
    </submittedName>
</protein>
<dbReference type="InterPro" id="IPR047789">
    <property type="entry name" value="CU044_5270-like"/>
</dbReference>
<sequence length="303" mass="33993">MDDLTAVRELHDDVPELTDDARLAARVRLQRAVLQERRPRALSRRLVLRTTVAATATAAVAGGVLLATDADGPRMTALSAAEVLQKAAVRSRAARSGVPVPRNDQYFYTRTFITRTYDKDGRTRTWTDESWTSVDGSKPSRREEHGKVHNDPPLAENEVMAPPTEYAALAKWPTDPDRLLERLRMDTREDDRMAFMNACQFFVVPRVMPPGLQAAIFEAVAKIPGIRTDRDSVDALGRRGVAVSYPKFDFSFVFDARTCAYLGMRSKGSSVTYHGRKAEHHDWYHEVSGRLELAVVDRIGQRP</sequence>
<keyword evidence="4" id="KW-1185">Reference proteome</keyword>
<evidence type="ECO:0000313" key="4">
    <source>
        <dbReference type="Proteomes" id="UP001165270"/>
    </source>
</evidence>
<accession>A0ABS9XVL7</accession>
<feature type="compositionally biased region" description="Basic and acidic residues" evidence="1">
    <location>
        <begin position="138"/>
        <end position="150"/>
    </location>
</feature>
<dbReference type="RefSeq" id="WP_242713500.1">
    <property type="nucleotide sequence ID" value="NZ_JALDAX010000029.1"/>
</dbReference>
<name>A0ABS9XVL7_9ACTN</name>
<evidence type="ECO:0000313" key="3">
    <source>
        <dbReference type="EMBL" id="MCI3246091.1"/>
    </source>
</evidence>
<keyword evidence="2" id="KW-0812">Transmembrane</keyword>
<keyword evidence="2" id="KW-0472">Membrane</keyword>
<gene>
    <name evidence="3" type="ORF">MQN93_41015</name>
</gene>
<dbReference type="Proteomes" id="UP001165270">
    <property type="component" value="Unassembled WGS sequence"/>
</dbReference>
<dbReference type="NCBIfam" id="NF038083">
    <property type="entry name" value="CU044_5270_fam"/>
    <property type="match status" value="1"/>
</dbReference>
<dbReference type="EMBL" id="JALDAX010000029">
    <property type="protein sequence ID" value="MCI3246091.1"/>
    <property type="molecule type" value="Genomic_DNA"/>
</dbReference>
<evidence type="ECO:0000256" key="1">
    <source>
        <dbReference type="SAM" id="MobiDB-lite"/>
    </source>
</evidence>
<feature type="region of interest" description="Disordered" evidence="1">
    <location>
        <begin position="128"/>
        <end position="157"/>
    </location>
</feature>